<keyword evidence="1" id="KW-0732">Signal</keyword>
<accession>A0A370H4W8</accession>
<keyword evidence="3" id="KW-1185">Reference proteome</keyword>
<dbReference type="Proteomes" id="UP000254925">
    <property type="component" value="Unassembled WGS sequence"/>
</dbReference>
<dbReference type="EMBL" id="QQBB01000018">
    <property type="protein sequence ID" value="RDI51356.1"/>
    <property type="molecule type" value="Genomic_DNA"/>
</dbReference>
<evidence type="ECO:0000313" key="3">
    <source>
        <dbReference type="Proteomes" id="UP000254925"/>
    </source>
</evidence>
<name>A0A370H4W8_9HYPH</name>
<organism evidence="2 3">
    <name type="scientific">Microvirga subterranea</name>
    <dbReference type="NCBI Taxonomy" id="186651"/>
    <lineage>
        <taxon>Bacteria</taxon>
        <taxon>Pseudomonadati</taxon>
        <taxon>Pseudomonadota</taxon>
        <taxon>Alphaproteobacteria</taxon>
        <taxon>Hyphomicrobiales</taxon>
        <taxon>Methylobacteriaceae</taxon>
        <taxon>Microvirga</taxon>
    </lineage>
</organism>
<evidence type="ECO:0000256" key="1">
    <source>
        <dbReference type="SAM" id="SignalP"/>
    </source>
</evidence>
<dbReference type="AlphaFoldDB" id="A0A370H4W8"/>
<protein>
    <submittedName>
        <fullName evidence="2">Uncharacterized protein</fullName>
    </submittedName>
</protein>
<evidence type="ECO:0000313" key="2">
    <source>
        <dbReference type="EMBL" id="RDI51356.1"/>
    </source>
</evidence>
<gene>
    <name evidence="2" type="ORF">DES45_11812</name>
</gene>
<dbReference type="OrthoDB" id="8018586at2"/>
<reference evidence="2 3" key="1">
    <citation type="submission" date="2018-07" db="EMBL/GenBank/DDBJ databases">
        <title>Genomic Encyclopedia of Type Strains, Phase IV (KMG-IV): sequencing the most valuable type-strain genomes for metagenomic binning, comparative biology and taxonomic classification.</title>
        <authorList>
            <person name="Goeker M."/>
        </authorList>
    </citation>
    <scope>NUCLEOTIDE SEQUENCE [LARGE SCALE GENOMIC DNA]</scope>
    <source>
        <strain evidence="2 3">DSM 14364</strain>
    </source>
</reference>
<proteinExistence type="predicted"/>
<comment type="caution">
    <text evidence="2">The sequence shown here is derived from an EMBL/GenBank/DDBJ whole genome shotgun (WGS) entry which is preliminary data.</text>
</comment>
<sequence length="109" mass="11972">MKRAVLPLIALGFAGSAWAQDNSAGMTPIISTKYGERVCGYKVNLEKLTDHIERVSETPVVSVFQDPELPKAMDQMWKRYDAMGKAKACSAILREYGPRGAVARGIVSR</sequence>
<feature type="chain" id="PRO_5016944066" evidence="1">
    <location>
        <begin position="20"/>
        <end position="109"/>
    </location>
</feature>
<dbReference type="RefSeq" id="WP_114773141.1">
    <property type="nucleotide sequence ID" value="NZ_QQBB01000018.1"/>
</dbReference>
<feature type="signal peptide" evidence="1">
    <location>
        <begin position="1"/>
        <end position="19"/>
    </location>
</feature>